<dbReference type="OrthoDB" id="9805417at2"/>
<accession>B6IU64</accession>
<dbReference type="UniPathway" id="UPA00392"/>
<comment type="cofactor">
    <cofactor evidence="4">
        <name>Zn(2+)</name>
        <dbReference type="ChEBI" id="CHEBI:29105"/>
    </cofactor>
    <text evidence="4">Binds 1 zinc ion per subunit.</text>
</comment>
<dbReference type="NCBIfam" id="TIGR00449">
    <property type="entry name" value="tgt_general"/>
    <property type="match status" value="1"/>
</dbReference>
<evidence type="ECO:0000256" key="2">
    <source>
        <dbReference type="ARBA" id="ARBA00022679"/>
    </source>
</evidence>
<dbReference type="InterPro" id="IPR004803">
    <property type="entry name" value="TGT"/>
</dbReference>
<comment type="catalytic activity">
    <reaction evidence="4">
        <text>7-aminomethyl-7-carbaguanine + guanosine(34) in tRNA = 7-aminomethyl-7-carbaguanosine(34) in tRNA + guanine</text>
        <dbReference type="Rhea" id="RHEA:24104"/>
        <dbReference type="Rhea" id="RHEA-COMP:10341"/>
        <dbReference type="Rhea" id="RHEA-COMP:10342"/>
        <dbReference type="ChEBI" id="CHEBI:16235"/>
        <dbReference type="ChEBI" id="CHEBI:58703"/>
        <dbReference type="ChEBI" id="CHEBI:74269"/>
        <dbReference type="ChEBI" id="CHEBI:82833"/>
        <dbReference type="EC" id="2.4.2.29"/>
    </reaction>
</comment>
<feature type="region of interest" description="RNA binding; important for wobble base 34 recognition" evidence="4">
    <location>
        <begin position="303"/>
        <end position="307"/>
    </location>
</feature>
<feature type="active site" description="Proton acceptor" evidence="4">
    <location>
        <position position="100"/>
    </location>
</feature>
<dbReference type="NCBIfam" id="TIGR00430">
    <property type="entry name" value="Q_tRNA_tgt"/>
    <property type="match status" value="1"/>
</dbReference>
<dbReference type="GO" id="GO:0008479">
    <property type="term" value="F:tRNA-guanosine(34) queuine transglycosylase activity"/>
    <property type="evidence" value="ECO:0007669"/>
    <property type="project" value="UniProtKB-UniRule"/>
</dbReference>
<feature type="binding site" evidence="4">
    <location>
        <position position="370"/>
    </location>
    <ligand>
        <name>Zn(2+)</name>
        <dbReference type="ChEBI" id="CHEBI:29105"/>
    </ligand>
</feature>
<dbReference type="InterPro" id="IPR050076">
    <property type="entry name" value="ArchSynthase1/Queuine_TRR"/>
</dbReference>
<dbReference type="Proteomes" id="UP000001591">
    <property type="component" value="Chromosome"/>
</dbReference>
<protein>
    <recommendedName>
        <fullName evidence="4">Queuine tRNA-ribosyltransferase</fullName>
        <ecNumber evidence="4">2.4.2.29</ecNumber>
    </recommendedName>
    <alternativeName>
        <fullName evidence="4">Guanine insertion enzyme</fullName>
    </alternativeName>
    <alternativeName>
        <fullName evidence="4">tRNA-guanine transglycosylase</fullName>
    </alternativeName>
</protein>
<keyword evidence="4" id="KW-0671">Queuosine biosynthesis</keyword>
<dbReference type="AlphaFoldDB" id="B6IU64"/>
<dbReference type="PANTHER" id="PTHR46499:SF1">
    <property type="entry name" value="QUEUINE TRNA-RIBOSYLTRANSFERASE"/>
    <property type="match status" value="1"/>
</dbReference>
<dbReference type="KEGG" id="rce:RC1_2561"/>
<evidence type="ECO:0000256" key="3">
    <source>
        <dbReference type="ARBA" id="ARBA00022694"/>
    </source>
</evidence>
<keyword evidence="4" id="KW-0862">Zinc</keyword>
<name>B6IU64_RHOCS</name>
<dbReference type="InterPro" id="IPR036511">
    <property type="entry name" value="TGT-like_sf"/>
</dbReference>
<feature type="region of interest" description="RNA binding" evidence="4">
    <location>
        <begin position="279"/>
        <end position="285"/>
    </location>
</feature>
<dbReference type="eggNOG" id="COG0343">
    <property type="taxonomic scope" value="Bacteria"/>
</dbReference>
<feature type="active site" description="Nucleophile" evidence="4">
    <location>
        <position position="298"/>
    </location>
</feature>
<comment type="subunit">
    <text evidence="4">Homodimer. Within each dimer, one monomer is responsible for RNA recognition and catalysis, while the other monomer binds to the replacement base PreQ1.</text>
</comment>
<comment type="similarity">
    <text evidence="4">Belongs to the queuine tRNA-ribosyltransferase family.</text>
</comment>
<comment type="function">
    <text evidence="4">Catalyzes the base-exchange of a guanine (G) residue with the queuine precursor 7-aminomethyl-7-deazaguanine (PreQ1) at position 34 (anticodon wobble position) in tRNAs with GU(N) anticodons (tRNA-Asp, -Asn, -His and -Tyr). Catalysis occurs through a double-displacement mechanism. The nucleophile active site attacks the C1' of nucleotide 34 to detach the guanine base from the RNA, forming a covalent enzyme-RNA intermediate. The proton acceptor active site deprotonates the incoming PreQ1, allowing a nucleophilic attack on the C1' of the ribose to form the product. After dissociation, two additional enzymatic reactions on the tRNA convert PreQ1 to queuine (Q), resulting in the hypermodified nucleoside queuosine (7-(((4,5-cis-dihydroxy-2-cyclopenten-1-yl)amino)methyl)-7-deazaguanosine).</text>
</comment>
<dbReference type="HOGENOM" id="CLU_022060_0_2_5"/>
<feature type="domain" description="tRNA-guanine(15) transglycosylase-like" evidence="5">
    <location>
        <begin position="22"/>
        <end position="399"/>
    </location>
</feature>
<dbReference type="GO" id="GO:0046872">
    <property type="term" value="F:metal ion binding"/>
    <property type="evidence" value="ECO:0007669"/>
    <property type="project" value="UniProtKB-KW"/>
</dbReference>
<dbReference type="STRING" id="414684.RC1_2561"/>
<dbReference type="Pfam" id="PF01702">
    <property type="entry name" value="TGT"/>
    <property type="match status" value="1"/>
</dbReference>
<dbReference type="PANTHER" id="PTHR46499">
    <property type="entry name" value="QUEUINE TRNA-RIBOSYLTRANSFERASE"/>
    <property type="match status" value="1"/>
</dbReference>
<evidence type="ECO:0000256" key="4">
    <source>
        <dbReference type="HAMAP-Rule" id="MF_00168"/>
    </source>
</evidence>
<keyword evidence="3 4" id="KW-0819">tRNA processing</keyword>
<feature type="binding site" evidence="4">
    <location>
        <position position="341"/>
    </location>
    <ligand>
        <name>Zn(2+)</name>
        <dbReference type="ChEBI" id="CHEBI:29105"/>
    </ligand>
</feature>
<organism evidence="6 7">
    <name type="scientific">Rhodospirillum centenum (strain ATCC 51521 / SW)</name>
    <dbReference type="NCBI Taxonomy" id="414684"/>
    <lineage>
        <taxon>Bacteria</taxon>
        <taxon>Pseudomonadati</taxon>
        <taxon>Pseudomonadota</taxon>
        <taxon>Alphaproteobacteria</taxon>
        <taxon>Rhodospirillales</taxon>
        <taxon>Rhodospirillaceae</taxon>
        <taxon>Rhodospirillum</taxon>
    </lineage>
</organism>
<sequence>MPQTIPYPGFGFDILHRDPASRARVGRLTTPHGTIETPNFIFCGTKASVKGVTPAQLREERTDIILSNTYHLMIQPGAETVARLGGLHRFMGWDGPMLTDSGGYQIFAMGHGSVADEIKGRRSQVREKTLLRISEEGAEFRSYTNGEKLFLTPERSVDIQRKLGADLVVQLDECTPYHVDRDYTARSMRMSHRWGDRSLAEFVRGGGLSANGLPQAMYGIVQGGVYPDLRRESAEYTADRPFFATAVGGSLGAHKDQMVEVVAMAMPHVHPDRPVHLLGIGGIVDIFAGVALGIDTFDCVSPTRIARHGWALMPGVPGERLNLRNARFREDADPIDPACDCHACRRFSRGYIHHLLKAGEMLALQLVSLHNIAVMNRLMREVREAIRTGTLDAARRRWVAPAATVKA</sequence>
<keyword evidence="2 4" id="KW-0808">Transferase</keyword>
<dbReference type="InterPro" id="IPR002616">
    <property type="entry name" value="tRNA_ribo_trans-like"/>
</dbReference>
<feature type="binding site" evidence="4">
    <location>
        <position position="344"/>
    </location>
    <ligand>
        <name>Zn(2+)</name>
        <dbReference type="ChEBI" id="CHEBI:29105"/>
    </ligand>
</feature>
<keyword evidence="7" id="KW-1185">Reference proteome</keyword>
<reference evidence="6 7" key="1">
    <citation type="journal article" date="2010" name="BMC Genomics">
        <title>Metabolic flexibility revealed in the genome of the cyst-forming alpha-1 proteobacterium Rhodospirillum centenum.</title>
        <authorList>
            <person name="Lu Y.K."/>
            <person name="Marden J."/>
            <person name="Han M."/>
            <person name="Swingley W.D."/>
            <person name="Mastrian S.D."/>
            <person name="Chowdhury S.R."/>
            <person name="Hao J."/>
            <person name="Helmy T."/>
            <person name="Kim S."/>
            <person name="Kurdoglu A.A."/>
            <person name="Matthies H.J."/>
            <person name="Rollo D."/>
            <person name="Stothard P."/>
            <person name="Blankenship R.E."/>
            <person name="Bauer C.E."/>
            <person name="Touchman J.W."/>
        </authorList>
    </citation>
    <scope>NUCLEOTIDE SEQUENCE [LARGE SCALE GENOMIC DNA]</scope>
    <source>
        <strain evidence="7">ATCC 51521 / SW</strain>
    </source>
</reference>
<evidence type="ECO:0000313" key="6">
    <source>
        <dbReference type="EMBL" id="ACI99941.1"/>
    </source>
</evidence>
<dbReference type="SUPFAM" id="SSF51713">
    <property type="entry name" value="tRNA-guanine transglycosylase"/>
    <property type="match status" value="1"/>
</dbReference>
<dbReference type="EC" id="2.4.2.29" evidence="4"/>
<keyword evidence="4" id="KW-0479">Metal-binding</keyword>
<feature type="binding site" evidence="4">
    <location>
        <begin position="100"/>
        <end position="104"/>
    </location>
    <ligand>
        <name>substrate</name>
    </ligand>
</feature>
<dbReference type="HAMAP" id="MF_00168">
    <property type="entry name" value="Q_tRNA_Tgt"/>
    <property type="match status" value="1"/>
</dbReference>
<feature type="binding site" evidence="4">
    <location>
        <position position="222"/>
    </location>
    <ligand>
        <name>substrate</name>
    </ligand>
</feature>
<feature type="binding site" evidence="4">
    <location>
        <position position="172"/>
    </location>
    <ligand>
        <name>substrate</name>
    </ligand>
</feature>
<dbReference type="Gene3D" id="3.20.20.105">
    <property type="entry name" value="Queuine tRNA-ribosyltransferase-like"/>
    <property type="match status" value="1"/>
</dbReference>
<evidence type="ECO:0000313" key="7">
    <source>
        <dbReference type="Proteomes" id="UP000001591"/>
    </source>
</evidence>
<feature type="binding site" evidence="4">
    <location>
        <position position="249"/>
    </location>
    <ligand>
        <name>substrate</name>
    </ligand>
</feature>
<evidence type="ECO:0000256" key="1">
    <source>
        <dbReference type="ARBA" id="ARBA00022676"/>
    </source>
</evidence>
<keyword evidence="1 4" id="KW-0328">Glycosyltransferase</keyword>
<dbReference type="GO" id="GO:0005737">
    <property type="term" value="C:cytoplasm"/>
    <property type="evidence" value="ECO:0007669"/>
    <property type="project" value="TreeGrafter"/>
</dbReference>
<evidence type="ECO:0000259" key="5">
    <source>
        <dbReference type="Pfam" id="PF01702"/>
    </source>
</evidence>
<dbReference type="GO" id="GO:0008616">
    <property type="term" value="P:tRNA queuosine(34) biosynthetic process"/>
    <property type="evidence" value="ECO:0007669"/>
    <property type="project" value="UniProtKB-UniRule"/>
</dbReference>
<proteinExistence type="inferred from homology"/>
<feature type="binding site" evidence="4">
    <location>
        <position position="339"/>
    </location>
    <ligand>
        <name>Zn(2+)</name>
        <dbReference type="ChEBI" id="CHEBI:29105"/>
    </ligand>
</feature>
<comment type="pathway">
    <text evidence="4">tRNA modification; tRNA-queuosine biosynthesis.</text>
</comment>
<dbReference type="RefSeq" id="WP_012567723.1">
    <property type="nucleotide sequence ID" value="NC_011420.2"/>
</dbReference>
<dbReference type="EMBL" id="CP000613">
    <property type="protein sequence ID" value="ACI99941.1"/>
    <property type="molecule type" value="Genomic_DNA"/>
</dbReference>
<gene>
    <name evidence="4 6" type="primary">tgt</name>
    <name evidence="6" type="ordered locus">RC1_2561</name>
</gene>